<evidence type="ECO:0000256" key="7">
    <source>
        <dbReference type="ARBA" id="ARBA00022840"/>
    </source>
</evidence>
<dbReference type="Pfam" id="PF00364">
    <property type="entry name" value="Biotin_lipoyl"/>
    <property type="match status" value="1"/>
</dbReference>
<dbReference type="NCBIfam" id="NF006367">
    <property type="entry name" value="PRK08591.1"/>
    <property type="match status" value="1"/>
</dbReference>
<keyword evidence="4" id="KW-0436">Ligase</keyword>
<keyword evidence="5" id="KW-0479">Metal-binding</keyword>
<dbReference type="FunFam" id="3.40.50.20:FF:000010">
    <property type="entry name" value="Propionyl-CoA carboxylase subunit alpha"/>
    <property type="match status" value="1"/>
</dbReference>
<dbReference type="EMBL" id="VITF01000017">
    <property type="protein sequence ID" value="TWA61693.1"/>
    <property type="molecule type" value="Genomic_DNA"/>
</dbReference>
<dbReference type="InterPro" id="IPR000089">
    <property type="entry name" value="Biotin_lipoyl"/>
</dbReference>
<dbReference type="GO" id="GO:0004658">
    <property type="term" value="F:propionyl-CoA carboxylase activity"/>
    <property type="evidence" value="ECO:0007669"/>
    <property type="project" value="UniProtKB-EC"/>
</dbReference>
<evidence type="ECO:0000256" key="9">
    <source>
        <dbReference type="ARBA" id="ARBA00022946"/>
    </source>
</evidence>
<dbReference type="Pfam" id="PF00289">
    <property type="entry name" value="Biotin_carb_N"/>
    <property type="match status" value="1"/>
</dbReference>
<evidence type="ECO:0000313" key="19">
    <source>
        <dbReference type="EMBL" id="TWA61693.1"/>
    </source>
</evidence>
<accession>A0A560AMW1</accession>
<dbReference type="InterPro" id="IPR005481">
    <property type="entry name" value="BC-like_N"/>
</dbReference>
<feature type="domain" description="ATP-grasp" evidence="17">
    <location>
        <begin position="123"/>
        <end position="320"/>
    </location>
</feature>
<dbReference type="InterPro" id="IPR011761">
    <property type="entry name" value="ATP-grasp"/>
</dbReference>
<comment type="catalytic activity">
    <reaction evidence="14">
        <text>propanoyl-CoA + hydrogencarbonate + ATP = (S)-methylmalonyl-CoA + ADP + phosphate + H(+)</text>
        <dbReference type="Rhea" id="RHEA:23720"/>
        <dbReference type="ChEBI" id="CHEBI:15378"/>
        <dbReference type="ChEBI" id="CHEBI:17544"/>
        <dbReference type="ChEBI" id="CHEBI:30616"/>
        <dbReference type="ChEBI" id="CHEBI:43474"/>
        <dbReference type="ChEBI" id="CHEBI:57327"/>
        <dbReference type="ChEBI" id="CHEBI:57392"/>
        <dbReference type="ChEBI" id="CHEBI:456216"/>
        <dbReference type="EC" id="6.4.1.3"/>
    </reaction>
    <physiologicalReaction direction="left-to-right" evidence="14">
        <dbReference type="Rhea" id="RHEA:23721"/>
    </physiologicalReaction>
</comment>
<evidence type="ECO:0000256" key="10">
    <source>
        <dbReference type="ARBA" id="ARBA00022963"/>
    </source>
</evidence>
<keyword evidence="11" id="KW-0443">Lipid metabolism</keyword>
<dbReference type="SUPFAM" id="SSF56059">
    <property type="entry name" value="Glutathione synthetase ATP-binding domain-like"/>
    <property type="match status" value="1"/>
</dbReference>
<evidence type="ECO:0000256" key="3">
    <source>
        <dbReference type="ARBA" id="ARBA00013050"/>
    </source>
</evidence>
<reference evidence="19 20" key="1">
    <citation type="submission" date="2019-06" db="EMBL/GenBank/DDBJ databases">
        <title>Genomic Encyclopedia of Type Strains, Phase IV (KMG-V): Genome sequencing to study the core and pangenomes of soil and plant-associated prokaryotes.</title>
        <authorList>
            <person name="Whitman W."/>
        </authorList>
    </citation>
    <scope>NUCLEOTIDE SEQUENCE [LARGE SCALE GENOMIC DNA]</scope>
    <source>
        <strain evidence="19 20">BR 11796</strain>
    </source>
</reference>
<dbReference type="GO" id="GO:0016042">
    <property type="term" value="P:lipid catabolic process"/>
    <property type="evidence" value="ECO:0007669"/>
    <property type="project" value="UniProtKB-KW"/>
</dbReference>
<dbReference type="InterPro" id="IPR005482">
    <property type="entry name" value="Biotin_COase_C"/>
</dbReference>
<dbReference type="PROSITE" id="PS50968">
    <property type="entry name" value="BIOTINYL_LIPOYL"/>
    <property type="match status" value="1"/>
</dbReference>
<dbReference type="PROSITE" id="PS50979">
    <property type="entry name" value="BC"/>
    <property type="match status" value="1"/>
</dbReference>
<dbReference type="PROSITE" id="PS00188">
    <property type="entry name" value="BIOTIN"/>
    <property type="match status" value="1"/>
</dbReference>
<keyword evidence="6 15" id="KW-0547">Nucleotide-binding</keyword>
<dbReference type="PROSITE" id="PS00866">
    <property type="entry name" value="CPSASE_1"/>
    <property type="match status" value="1"/>
</dbReference>
<dbReference type="SMART" id="SM00878">
    <property type="entry name" value="Biotin_carb_C"/>
    <property type="match status" value="1"/>
</dbReference>
<feature type="domain" description="Lipoyl-binding" evidence="16">
    <location>
        <begin position="590"/>
        <end position="669"/>
    </location>
</feature>
<dbReference type="SUPFAM" id="SSF51246">
    <property type="entry name" value="Rudiment single hybrid motif"/>
    <property type="match status" value="1"/>
</dbReference>
<evidence type="ECO:0000256" key="4">
    <source>
        <dbReference type="ARBA" id="ARBA00022598"/>
    </source>
</evidence>
<dbReference type="UniPathway" id="UPA00945">
    <property type="reaction ID" value="UER00908"/>
</dbReference>
<dbReference type="InterPro" id="IPR011053">
    <property type="entry name" value="Single_hybrid_motif"/>
</dbReference>
<evidence type="ECO:0000256" key="1">
    <source>
        <dbReference type="ARBA" id="ARBA00001953"/>
    </source>
</evidence>
<dbReference type="EC" id="6.4.1.3" evidence="3"/>
<dbReference type="PROSITE" id="PS00867">
    <property type="entry name" value="CPSASE_2"/>
    <property type="match status" value="1"/>
</dbReference>
<evidence type="ECO:0000259" key="17">
    <source>
        <dbReference type="PROSITE" id="PS50975"/>
    </source>
</evidence>
<evidence type="ECO:0000256" key="11">
    <source>
        <dbReference type="ARBA" id="ARBA00023098"/>
    </source>
</evidence>
<dbReference type="InterPro" id="IPR011764">
    <property type="entry name" value="Biotin_carboxylation_dom"/>
</dbReference>
<dbReference type="PROSITE" id="PS50975">
    <property type="entry name" value="ATP_GRASP"/>
    <property type="match status" value="1"/>
</dbReference>
<evidence type="ECO:0000256" key="2">
    <source>
        <dbReference type="ARBA" id="ARBA00005060"/>
    </source>
</evidence>
<dbReference type="InterPro" id="IPR005479">
    <property type="entry name" value="CPAse_ATP-bd"/>
</dbReference>
<evidence type="ECO:0000256" key="8">
    <source>
        <dbReference type="ARBA" id="ARBA00022842"/>
    </source>
</evidence>
<dbReference type="PANTHER" id="PTHR18866:SF33">
    <property type="entry name" value="METHYLCROTONOYL-COA CARBOXYLASE SUBUNIT ALPHA, MITOCHONDRIAL-RELATED"/>
    <property type="match status" value="1"/>
</dbReference>
<evidence type="ECO:0000256" key="12">
    <source>
        <dbReference type="ARBA" id="ARBA00023211"/>
    </source>
</evidence>
<dbReference type="Proteomes" id="UP000316083">
    <property type="component" value="Unassembled WGS sequence"/>
</dbReference>
<keyword evidence="8" id="KW-0460">Magnesium</keyword>
<keyword evidence="10" id="KW-0442">Lipid degradation</keyword>
<dbReference type="FunFam" id="3.30.1490.20:FF:000003">
    <property type="entry name" value="acetyl-CoA carboxylase isoform X1"/>
    <property type="match status" value="1"/>
</dbReference>
<dbReference type="Pfam" id="PF02785">
    <property type="entry name" value="Biotin_carb_C"/>
    <property type="match status" value="1"/>
</dbReference>
<dbReference type="Gene3D" id="2.40.50.100">
    <property type="match status" value="1"/>
</dbReference>
<dbReference type="GO" id="GO:0005524">
    <property type="term" value="F:ATP binding"/>
    <property type="evidence" value="ECO:0007669"/>
    <property type="project" value="UniProtKB-UniRule"/>
</dbReference>
<dbReference type="Pfam" id="PF18140">
    <property type="entry name" value="PCC_BT"/>
    <property type="match status" value="1"/>
</dbReference>
<proteinExistence type="predicted"/>
<dbReference type="Gene3D" id="3.30.470.20">
    <property type="entry name" value="ATP-grasp fold, B domain"/>
    <property type="match status" value="1"/>
</dbReference>
<dbReference type="AlphaFoldDB" id="A0A560AMW1"/>
<gene>
    <name evidence="19" type="ORF">FBZ82_11767</name>
</gene>
<dbReference type="SUPFAM" id="SSF51230">
    <property type="entry name" value="Single hybrid motif"/>
    <property type="match status" value="1"/>
</dbReference>
<keyword evidence="12" id="KW-0464">Manganese</keyword>
<evidence type="ECO:0000256" key="13">
    <source>
        <dbReference type="ARBA" id="ARBA00023267"/>
    </source>
</evidence>
<keyword evidence="7 15" id="KW-0067">ATP-binding</keyword>
<dbReference type="InterPro" id="IPR016185">
    <property type="entry name" value="PreATP-grasp_dom_sf"/>
</dbReference>
<dbReference type="PANTHER" id="PTHR18866">
    <property type="entry name" value="CARBOXYLASE:PYRUVATE/ACETYL-COA/PROPIONYL-COA CARBOXYLASE"/>
    <property type="match status" value="1"/>
</dbReference>
<name>A0A560AMW1_AZOBR</name>
<keyword evidence="13" id="KW-0092">Biotin</keyword>
<evidence type="ECO:0000259" key="18">
    <source>
        <dbReference type="PROSITE" id="PS50979"/>
    </source>
</evidence>
<dbReference type="InterPro" id="IPR011054">
    <property type="entry name" value="Rudment_hybrid_motif"/>
</dbReference>
<dbReference type="CDD" id="cd06850">
    <property type="entry name" value="biotinyl_domain"/>
    <property type="match status" value="1"/>
</dbReference>
<dbReference type="FunFam" id="2.40.50.100:FF:000003">
    <property type="entry name" value="Acetyl-CoA carboxylase biotin carboxyl carrier protein"/>
    <property type="match status" value="1"/>
</dbReference>
<dbReference type="GO" id="GO:0046872">
    <property type="term" value="F:metal ion binding"/>
    <property type="evidence" value="ECO:0007669"/>
    <property type="project" value="UniProtKB-KW"/>
</dbReference>
<organism evidence="19 20">
    <name type="scientific">Azospirillum brasilense</name>
    <dbReference type="NCBI Taxonomy" id="192"/>
    <lineage>
        <taxon>Bacteria</taxon>
        <taxon>Pseudomonadati</taxon>
        <taxon>Pseudomonadota</taxon>
        <taxon>Alphaproteobacteria</taxon>
        <taxon>Rhodospirillales</taxon>
        <taxon>Azospirillaceae</taxon>
        <taxon>Azospirillum</taxon>
    </lineage>
</organism>
<dbReference type="InterPro" id="IPR001882">
    <property type="entry name" value="Biotin_BS"/>
</dbReference>
<protein>
    <recommendedName>
        <fullName evidence="3">propionyl-CoA carboxylase</fullName>
        <ecNumber evidence="3">6.4.1.3</ecNumber>
    </recommendedName>
</protein>
<sequence>MTTLFSKILIANRGEIACRVIRTARRLGIKTVAVYSDADRNALHVEMADEAVHIGAAPSAQSYLLIDRIVDACKKTGAQAVHPGYGFLSEKREFQEALAAAGIAFIGPDAHAIQAMGDKIESKKLAKAAGVSTVPGYLGVIADDSEAVTIARDIGYPVMIKASAGGGGKGMRVAWNDEEAREGFRSAQNEARSSFADDRVFVEKYIQQPRHIEIQVLADGQGTALYLGERECSIQRRHQKVIEEAPSPFLDAATRKAMGEQAVALARAVDYKSAGTVEFIVDAERNFYFLEMNTRLQVEHPVTELVTGLDLVELMIRVAAGEKLSLRQDDIKLHGWAIESRVYAEDPFRNFLPSTGRLTHYRPPSEDPHVRVDTGVYEGGEISMYYDPMIAKLCSWGATRDAAIARMREALDQYYIRGVSHNIPFLASLMANQRFVDGRLTTNFIAEEYPTGFHASDLPPDDPAVLIAVAAVIHRCLNDRDIQISGKMPGNKVRVRDDWVVVMDGAQHPVHVHPTDGSPQRIGYTVDFEGKHHVVWSDWNLGEPLFRGTVNGAHVCVQVDRVGVGYRLSHSGSQALVKVLTPNAARLDALMPVKAPPDMSKFLLSPMPGLLVSVAVTEGQEVKAGEVLAVVEAMKMENILRAAQDGTVSKVHATPGSSLAVDQKILEFA</sequence>
<evidence type="ECO:0000256" key="5">
    <source>
        <dbReference type="ARBA" id="ARBA00022723"/>
    </source>
</evidence>
<comment type="cofactor">
    <cofactor evidence="1">
        <name>biotin</name>
        <dbReference type="ChEBI" id="CHEBI:57586"/>
    </cofactor>
</comment>
<dbReference type="SUPFAM" id="SSF52440">
    <property type="entry name" value="PreATP-grasp domain"/>
    <property type="match status" value="1"/>
</dbReference>
<evidence type="ECO:0000256" key="14">
    <source>
        <dbReference type="ARBA" id="ARBA00049495"/>
    </source>
</evidence>
<dbReference type="InterPro" id="IPR041265">
    <property type="entry name" value="PCC_BT"/>
</dbReference>
<keyword evidence="9" id="KW-0809">Transit peptide</keyword>
<dbReference type="Pfam" id="PF02786">
    <property type="entry name" value="CPSase_L_D2"/>
    <property type="match status" value="1"/>
</dbReference>
<comment type="caution">
    <text evidence="19">The sequence shown here is derived from an EMBL/GenBank/DDBJ whole genome shotgun (WGS) entry which is preliminary data.</text>
</comment>
<evidence type="ECO:0000313" key="20">
    <source>
        <dbReference type="Proteomes" id="UP000316083"/>
    </source>
</evidence>
<evidence type="ECO:0000259" key="16">
    <source>
        <dbReference type="PROSITE" id="PS50968"/>
    </source>
</evidence>
<dbReference type="Gene3D" id="3.30.700.30">
    <property type="match status" value="1"/>
</dbReference>
<evidence type="ECO:0000256" key="15">
    <source>
        <dbReference type="PROSITE-ProRule" id="PRU00409"/>
    </source>
</evidence>
<comment type="pathway">
    <text evidence="2">Metabolic intermediate metabolism; propanoyl-CoA degradation; succinyl-CoA from propanoyl-CoA: step 1/3.</text>
</comment>
<dbReference type="InterPro" id="IPR050856">
    <property type="entry name" value="Biotin_carboxylase_complex"/>
</dbReference>
<feature type="domain" description="Biotin carboxylation" evidence="18">
    <location>
        <begin position="4"/>
        <end position="450"/>
    </location>
</feature>
<dbReference type="FunFam" id="3.30.470.20:FF:000028">
    <property type="entry name" value="Methylcrotonoyl-CoA carboxylase subunit alpha, mitochondrial"/>
    <property type="match status" value="1"/>
</dbReference>
<evidence type="ECO:0000256" key="6">
    <source>
        <dbReference type="ARBA" id="ARBA00022741"/>
    </source>
</evidence>